<dbReference type="InterPro" id="IPR002181">
    <property type="entry name" value="Fibrinogen_a/b/g_C_dom"/>
</dbReference>
<gene>
    <name evidence="6" type="ORF">HNY73_015824</name>
</gene>
<dbReference type="GO" id="GO:0030246">
    <property type="term" value="F:carbohydrate binding"/>
    <property type="evidence" value="ECO:0007669"/>
    <property type="project" value="UniProtKB-ARBA"/>
</dbReference>
<dbReference type="PANTHER" id="PTHR19143:SF458">
    <property type="entry name" value="FIBRINOGEN C-TERMINAL DOMAIN-CONTAINING PROTEIN-RELATED"/>
    <property type="match status" value="1"/>
</dbReference>
<dbReference type="InterPro" id="IPR014716">
    <property type="entry name" value="Fibrinogen_a/b/g_C_1"/>
</dbReference>
<reference evidence="6" key="2">
    <citation type="submission" date="2020-06" db="EMBL/GenBank/DDBJ databases">
        <authorList>
            <person name="Sheffer M."/>
        </authorList>
    </citation>
    <scope>NUCLEOTIDE SEQUENCE</scope>
</reference>
<reference evidence="6" key="1">
    <citation type="journal article" date="2020" name="bioRxiv">
        <title>Chromosome-level reference genome of the European wasp spider Argiope bruennichi: a resource for studies on range expansion and evolutionary adaptation.</title>
        <authorList>
            <person name="Sheffer M.M."/>
            <person name="Hoppe A."/>
            <person name="Krehenwinkel H."/>
            <person name="Uhl G."/>
            <person name="Kuss A.W."/>
            <person name="Jensen L."/>
            <person name="Jensen C."/>
            <person name="Gillespie R.G."/>
            <person name="Hoff K.J."/>
            <person name="Prost S."/>
        </authorList>
    </citation>
    <scope>NUCLEOTIDE SEQUENCE</scope>
</reference>
<evidence type="ECO:0000313" key="7">
    <source>
        <dbReference type="Proteomes" id="UP000807504"/>
    </source>
</evidence>
<name>A0A8T0EH76_ARGBR</name>
<dbReference type="PANTHER" id="PTHR19143">
    <property type="entry name" value="FIBRINOGEN/TENASCIN/ANGIOPOEITIN"/>
    <property type="match status" value="1"/>
</dbReference>
<dbReference type="PROSITE" id="PS00514">
    <property type="entry name" value="FIBRINOGEN_C_1"/>
    <property type="match status" value="2"/>
</dbReference>
<dbReference type="InterPro" id="IPR050373">
    <property type="entry name" value="Fibrinogen_C-term_domain"/>
</dbReference>
<dbReference type="GO" id="GO:0098609">
    <property type="term" value="P:cell-cell adhesion"/>
    <property type="evidence" value="ECO:0007669"/>
    <property type="project" value="UniProtKB-ARBA"/>
</dbReference>
<proteinExistence type="predicted"/>
<dbReference type="Proteomes" id="UP000807504">
    <property type="component" value="Unassembled WGS sequence"/>
</dbReference>
<dbReference type="Pfam" id="PF00147">
    <property type="entry name" value="Fibrinogen_C"/>
    <property type="match status" value="2"/>
</dbReference>
<keyword evidence="4" id="KW-1133">Transmembrane helix</keyword>
<protein>
    <submittedName>
        <fullName evidence="6">Techylectin-5A like protein</fullName>
    </submittedName>
</protein>
<dbReference type="SUPFAM" id="SSF56496">
    <property type="entry name" value="Fibrinogen C-terminal domain-like"/>
    <property type="match status" value="2"/>
</dbReference>
<keyword evidence="4" id="KW-0472">Membrane</keyword>
<comment type="function">
    <text evidence="3">Lectin involved in innate immunity. Agglutinates all types of human erythrocytes, Gram-positive and Gram-negative bacteria. Has a stronger agglutinating activity towards Gram-negative bacteria than towards Gram-positive bacteria. Specifically recognizes acetyl group-containing substances on agglutinated cells. The hemagglutinating activity was inhibited by EDTA, acetyl group-containing mono- and disaccharides, N-acetyl derivatives of amino acids, other acetyl group-containing substances, propionamide and benzamide. Enhances the antimicrobial activity of big defensin against Gram-positive bacteria but not against Gram-negative bacteria.</text>
</comment>
<keyword evidence="2" id="KW-1015">Disulfide bond</keyword>
<evidence type="ECO:0000256" key="3">
    <source>
        <dbReference type="ARBA" id="ARBA00053344"/>
    </source>
</evidence>
<feature type="transmembrane region" description="Helical" evidence="4">
    <location>
        <begin position="163"/>
        <end position="183"/>
    </location>
</feature>
<dbReference type="InterPro" id="IPR020837">
    <property type="entry name" value="Fibrinogen_CS"/>
</dbReference>
<evidence type="ECO:0000256" key="4">
    <source>
        <dbReference type="SAM" id="Phobius"/>
    </source>
</evidence>
<keyword evidence="7" id="KW-1185">Reference proteome</keyword>
<evidence type="ECO:0000313" key="6">
    <source>
        <dbReference type="EMBL" id="KAF8773140.1"/>
    </source>
</evidence>
<feature type="domain" description="Fibrinogen C-terminal" evidence="5">
    <location>
        <begin position="74"/>
        <end position="156"/>
    </location>
</feature>
<dbReference type="GO" id="GO:0005615">
    <property type="term" value="C:extracellular space"/>
    <property type="evidence" value="ECO:0007669"/>
    <property type="project" value="TreeGrafter"/>
</dbReference>
<keyword evidence="4" id="KW-0812">Transmembrane</keyword>
<keyword evidence="1" id="KW-0106">Calcium</keyword>
<dbReference type="SMART" id="SM00186">
    <property type="entry name" value="FBG"/>
    <property type="match status" value="1"/>
</dbReference>
<dbReference type="InterPro" id="IPR036056">
    <property type="entry name" value="Fibrinogen-like_C"/>
</dbReference>
<accession>A0A8T0EH76</accession>
<sequence length="465" mass="53740">MEVHTFLFEVAHELKTATSVICFCLLCSQTSVMYCSLAMFVLTKKVELSPPQIVENCLVITMMPTSIAGLVYCDSMHERQNNQYFSTKDQDNDNSTKNCALKYKSGWWYGKCHLSNLNGIYRRGMFEGAADGVSWYTFKGQNEALDTTEMKIRSKNFPEKRNLISCTMFLALKSFFLLTVIALQARGNETSDCNHSERSESYLDAALDMIGKAKIFFPTCPKLPNKTEFRPMDCEEVLSSGRNNSGIFTIWPRSRLTKVRPGKRYCDRTGKTGRWTVIQRRGDFDRPKEFFFKDWASYKQGFGDVAKDFWLGNDNIYALTNQRLYSIRFDFQAVDGEKRYALYDIFWIDDERSKYAINIKDYSGNAGDSMNVKHDNQKFSTKDQDNDSHKDHHCALSYKGGWWYNACHDSNLNGLYHRGPHESHADGVNWKAFKGHKESLLTSEMKIRPKNFRSQLHFDETPSFI</sequence>
<dbReference type="CDD" id="cd00087">
    <property type="entry name" value="FReD"/>
    <property type="match status" value="1"/>
</dbReference>
<feature type="transmembrane region" description="Helical" evidence="4">
    <location>
        <begin position="20"/>
        <end position="41"/>
    </location>
</feature>
<dbReference type="PROSITE" id="PS51406">
    <property type="entry name" value="FIBRINOGEN_C_2"/>
    <property type="match status" value="2"/>
</dbReference>
<dbReference type="FunFam" id="3.90.215.10:FF:000001">
    <property type="entry name" value="Tenascin isoform 1"/>
    <property type="match status" value="1"/>
</dbReference>
<dbReference type="AlphaFoldDB" id="A0A8T0EH76"/>
<feature type="transmembrane region" description="Helical" evidence="4">
    <location>
        <begin position="53"/>
        <end position="73"/>
    </location>
</feature>
<dbReference type="EMBL" id="JABXBU010002227">
    <property type="protein sequence ID" value="KAF8773140.1"/>
    <property type="molecule type" value="Genomic_DNA"/>
</dbReference>
<evidence type="ECO:0000256" key="2">
    <source>
        <dbReference type="ARBA" id="ARBA00023157"/>
    </source>
</evidence>
<evidence type="ECO:0000256" key="1">
    <source>
        <dbReference type="ARBA" id="ARBA00022837"/>
    </source>
</evidence>
<feature type="domain" description="Fibrinogen C-terminal" evidence="5">
    <location>
        <begin position="225"/>
        <end position="451"/>
    </location>
</feature>
<comment type="caution">
    <text evidence="6">The sequence shown here is derived from an EMBL/GenBank/DDBJ whole genome shotgun (WGS) entry which is preliminary data.</text>
</comment>
<evidence type="ECO:0000259" key="5">
    <source>
        <dbReference type="PROSITE" id="PS51406"/>
    </source>
</evidence>
<dbReference type="Gene3D" id="3.90.215.10">
    <property type="entry name" value="Gamma Fibrinogen, chain A, domain 1"/>
    <property type="match status" value="2"/>
</dbReference>
<organism evidence="6 7">
    <name type="scientific">Argiope bruennichi</name>
    <name type="common">Wasp spider</name>
    <name type="synonym">Aranea bruennichi</name>
    <dbReference type="NCBI Taxonomy" id="94029"/>
    <lineage>
        <taxon>Eukaryota</taxon>
        <taxon>Metazoa</taxon>
        <taxon>Ecdysozoa</taxon>
        <taxon>Arthropoda</taxon>
        <taxon>Chelicerata</taxon>
        <taxon>Arachnida</taxon>
        <taxon>Araneae</taxon>
        <taxon>Araneomorphae</taxon>
        <taxon>Entelegynae</taxon>
        <taxon>Araneoidea</taxon>
        <taxon>Araneidae</taxon>
        <taxon>Argiope</taxon>
    </lineage>
</organism>